<sequence length="185" mass="19230">MRRTLAAALFLGLAVPALAEEDTREARSQALAAEFQQTLGGKLQAAIASGGPVAAIGVCSEAAPAVAAELSERSGADVSRTALRTRNPDNAADADARATMERFAADLSGAAANTALESFTVHEDGSARYMKSIDTAPKCLLCHGDNLAPVLRDEIARQYPQDTATGFSAGELRGAFLIDWPATPD</sequence>
<reference evidence="3 4" key="1">
    <citation type="submission" date="2019-04" db="EMBL/GenBank/DDBJ databases">
        <title>Taxonomy of novel Haliea sp. from mangrove soil of West Coast of India.</title>
        <authorList>
            <person name="Verma A."/>
            <person name="Kumar P."/>
            <person name="Krishnamurthi S."/>
        </authorList>
    </citation>
    <scope>NUCLEOTIDE SEQUENCE [LARGE SCALE GENOMIC DNA]</scope>
    <source>
        <strain evidence="3 4">SAOS-164</strain>
    </source>
</reference>
<protein>
    <submittedName>
        <fullName evidence="3">DUF3365 domain-containing protein</fullName>
    </submittedName>
</protein>
<proteinExistence type="predicted"/>
<dbReference type="RefSeq" id="WP_135441975.1">
    <property type="nucleotide sequence ID" value="NZ_SRLE01000005.1"/>
</dbReference>
<keyword evidence="4" id="KW-1185">Reference proteome</keyword>
<gene>
    <name evidence="3" type="ORF">E4634_06485</name>
</gene>
<feature type="signal peptide" evidence="1">
    <location>
        <begin position="1"/>
        <end position="19"/>
    </location>
</feature>
<dbReference type="AlphaFoldDB" id="A0A4Z0M5R9"/>
<dbReference type="Pfam" id="PF11845">
    <property type="entry name" value="Tll0287-like"/>
    <property type="match status" value="1"/>
</dbReference>
<evidence type="ECO:0000259" key="2">
    <source>
        <dbReference type="Pfam" id="PF11845"/>
    </source>
</evidence>
<comment type="caution">
    <text evidence="3">The sequence shown here is derived from an EMBL/GenBank/DDBJ whole genome shotgun (WGS) entry which is preliminary data.</text>
</comment>
<feature type="chain" id="PRO_5021408617" evidence="1">
    <location>
        <begin position="20"/>
        <end position="185"/>
    </location>
</feature>
<accession>A0A4Z0M5R9</accession>
<name>A0A4Z0M5R9_9GAMM</name>
<feature type="domain" description="Tll0287-like" evidence="2">
    <location>
        <begin position="42"/>
        <end position="181"/>
    </location>
</feature>
<dbReference type="Proteomes" id="UP000298050">
    <property type="component" value="Unassembled WGS sequence"/>
</dbReference>
<organism evidence="3 4">
    <name type="scientific">Mangrovimicrobium sediminis</name>
    <dbReference type="NCBI Taxonomy" id="2562682"/>
    <lineage>
        <taxon>Bacteria</taxon>
        <taxon>Pseudomonadati</taxon>
        <taxon>Pseudomonadota</taxon>
        <taxon>Gammaproteobacteria</taxon>
        <taxon>Cellvibrionales</taxon>
        <taxon>Halieaceae</taxon>
        <taxon>Mangrovimicrobium</taxon>
    </lineage>
</organism>
<evidence type="ECO:0000313" key="4">
    <source>
        <dbReference type="Proteomes" id="UP000298050"/>
    </source>
</evidence>
<keyword evidence="1" id="KW-0732">Signal</keyword>
<dbReference type="InterPro" id="IPR021796">
    <property type="entry name" value="Tll0287-like_dom"/>
</dbReference>
<dbReference type="OrthoDB" id="9797588at2"/>
<dbReference type="EMBL" id="SRLE01000005">
    <property type="protein sequence ID" value="TGD74839.1"/>
    <property type="molecule type" value="Genomic_DNA"/>
</dbReference>
<evidence type="ECO:0000313" key="3">
    <source>
        <dbReference type="EMBL" id="TGD74839.1"/>
    </source>
</evidence>
<evidence type="ECO:0000256" key="1">
    <source>
        <dbReference type="SAM" id="SignalP"/>
    </source>
</evidence>